<feature type="transmembrane region" description="Helical" evidence="1">
    <location>
        <begin position="49"/>
        <end position="71"/>
    </location>
</feature>
<keyword evidence="1" id="KW-1133">Transmembrane helix</keyword>
<organism evidence="2">
    <name type="scientific">marine metagenome</name>
    <dbReference type="NCBI Taxonomy" id="408172"/>
    <lineage>
        <taxon>unclassified sequences</taxon>
        <taxon>metagenomes</taxon>
        <taxon>ecological metagenomes</taxon>
    </lineage>
</organism>
<sequence>MGDPWKSINAEGVRAFTYGSLSVLLIWFSTAGYLSIFTDILMMIGLSTLLAKSIFISTVIFLLVITIFYGLHGKIFTTLILEHMTWVKNPDKYLTFFFVWINLIAACFLNVLEVNIFFQFVSLFVVFLFPSL</sequence>
<keyword evidence="1" id="KW-0812">Transmembrane</keyword>
<gene>
    <name evidence="2" type="ORF">METZ01_LOCUS438287</name>
</gene>
<dbReference type="AlphaFoldDB" id="A0A382YQD9"/>
<reference evidence="2" key="1">
    <citation type="submission" date="2018-05" db="EMBL/GenBank/DDBJ databases">
        <authorList>
            <person name="Lanie J.A."/>
            <person name="Ng W.-L."/>
            <person name="Kazmierczak K.M."/>
            <person name="Andrzejewski T.M."/>
            <person name="Davidsen T.M."/>
            <person name="Wayne K.J."/>
            <person name="Tettelin H."/>
            <person name="Glass J.I."/>
            <person name="Rusch D."/>
            <person name="Podicherti R."/>
            <person name="Tsui H.-C.T."/>
            <person name="Winkler M.E."/>
        </authorList>
    </citation>
    <scope>NUCLEOTIDE SEQUENCE</scope>
</reference>
<feature type="transmembrane region" description="Helical" evidence="1">
    <location>
        <begin position="15"/>
        <end position="37"/>
    </location>
</feature>
<proteinExistence type="predicted"/>
<feature type="transmembrane region" description="Helical" evidence="1">
    <location>
        <begin position="96"/>
        <end position="129"/>
    </location>
</feature>
<evidence type="ECO:0000256" key="1">
    <source>
        <dbReference type="SAM" id="Phobius"/>
    </source>
</evidence>
<accession>A0A382YQD9</accession>
<evidence type="ECO:0000313" key="2">
    <source>
        <dbReference type="EMBL" id="SVD85433.1"/>
    </source>
</evidence>
<name>A0A382YQD9_9ZZZZ</name>
<dbReference type="EMBL" id="UINC01177668">
    <property type="protein sequence ID" value="SVD85433.1"/>
    <property type="molecule type" value="Genomic_DNA"/>
</dbReference>
<feature type="non-terminal residue" evidence="2">
    <location>
        <position position="132"/>
    </location>
</feature>
<keyword evidence="1" id="KW-0472">Membrane</keyword>
<protein>
    <submittedName>
        <fullName evidence="2">Uncharacterized protein</fullName>
    </submittedName>
</protein>